<evidence type="ECO:0000313" key="2">
    <source>
        <dbReference type="EMBL" id="KUN57935.1"/>
    </source>
</evidence>
<reference evidence="2 3" key="1">
    <citation type="submission" date="2015-10" db="EMBL/GenBank/DDBJ databases">
        <title>Draft genome sequence of Streptomyces canus DSM 40017, type strain for the species Streptomyces canus.</title>
        <authorList>
            <person name="Ruckert C."/>
            <person name="Winkler A."/>
            <person name="Kalinowski J."/>
            <person name="Kampfer P."/>
            <person name="Glaeser S."/>
        </authorList>
    </citation>
    <scope>NUCLEOTIDE SEQUENCE [LARGE SCALE GENOMIC DNA]</scope>
    <source>
        <strain evidence="2 3">DSM 40017</strain>
    </source>
</reference>
<protein>
    <submittedName>
        <fullName evidence="2">Uncharacterized protein</fullName>
    </submittedName>
</protein>
<dbReference type="Proteomes" id="UP000053669">
    <property type="component" value="Unassembled WGS sequence"/>
</dbReference>
<dbReference type="GO" id="GO:0006355">
    <property type="term" value="P:regulation of DNA-templated transcription"/>
    <property type="evidence" value="ECO:0007669"/>
    <property type="project" value="InterPro"/>
</dbReference>
<comment type="caution">
    <text evidence="2">The sequence shown here is derived from an EMBL/GenBank/DDBJ whole genome shotgun (WGS) entry which is preliminary data.</text>
</comment>
<dbReference type="InterPro" id="IPR036388">
    <property type="entry name" value="WH-like_DNA-bd_sf"/>
</dbReference>
<dbReference type="AlphaFoldDB" id="A0A101RLP9"/>
<proteinExistence type="predicted"/>
<organism evidence="2 3">
    <name type="scientific">Streptomyces canus</name>
    <dbReference type="NCBI Taxonomy" id="58343"/>
    <lineage>
        <taxon>Bacteria</taxon>
        <taxon>Bacillati</taxon>
        <taxon>Actinomycetota</taxon>
        <taxon>Actinomycetes</taxon>
        <taxon>Kitasatosporales</taxon>
        <taxon>Streptomycetaceae</taxon>
        <taxon>Streptomyces</taxon>
        <taxon>Streptomyces aurantiacus group</taxon>
    </lineage>
</organism>
<dbReference type="RefSeq" id="WP_059211209.1">
    <property type="nucleotide sequence ID" value="NZ_KQ948678.1"/>
</dbReference>
<dbReference type="SUPFAM" id="SSF46894">
    <property type="entry name" value="C-terminal effector domain of the bipartite response regulators"/>
    <property type="match status" value="1"/>
</dbReference>
<evidence type="ECO:0000256" key="1">
    <source>
        <dbReference type="SAM" id="MobiDB-lite"/>
    </source>
</evidence>
<accession>A0A101RLP9</accession>
<dbReference type="EMBL" id="LMWU01000066">
    <property type="protein sequence ID" value="KUN57935.1"/>
    <property type="molecule type" value="Genomic_DNA"/>
</dbReference>
<feature type="region of interest" description="Disordered" evidence="1">
    <location>
        <begin position="134"/>
        <end position="167"/>
    </location>
</feature>
<gene>
    <name evidence="2" type="ORF">AQJ46_45335</name>
</gene>
<dbReference type="Gene3D" id="1.10.10.10">
    <property type="entry name" value="Winged helix-like DNA-binding domain superfamily/Winged helix DNA-binding domain"/>
    <property type="match status" value="1"/>
</dbReference>
<name>A0A101RLP9_9ACTN</name>
<dbReference type="InterPro" id="IPR016032">
    <property type="entry name" value="Sig_transdc_resp-reg_C-effctor"/>
</dbReference>
<evidence type="ECO:0000313" key="3">
    <source>
        <dbReference type="Proteomes" id="UP000053669"/>
    </source>
</evidence>
<sequence>MAAKAGQGWERENGFLRWVSAAAGSRSVAAGATVSSWIPALGSGRICSRSCSRAGKSISTSELIDLIWGDGAPSSALNILQKYVCALRRLVDPPQWGIAYHWALLAEMWLAAGSPDRAEAALDRVDQTMRDYGQRYAEPPNDSSQDRGPCLTAGPEGQSGPGMRSGDKLNFAGGYSADVYSGFARRHA</sequence>
<dbReference type="GO" id="GO:0003677">
    <property type="term" value="F:DNA binding"/>
    <property type="evidence" value="ECO:0007669"/>
    <property type="project" value="InterPro"/>
</dbReference>